<keyword evidence="3" id="KW-0472">Membrane</keyword>
<dbReference type="PROSITE" id="PS51755">
    <property type="entry name" value="OMPR_PHOB"/>
    <property type="match status" value="1"/>
</dbReference>
<keyword evidence="1 2" id="KW-0238">DNA-binding</keyword>
<proteinExistence type="predicted"/>
<dbReference type="CDD" id="cd00383">
    <property type="entry name" value="trans_reg_C"/>
    <property type="match status" value="1"/>
</dbReference>
<accession>A0A2X4Y1C7</accession>
<dbReference type="RefSeq" id="WP_170126530.1">
    <property type="nucleotide sequence ID" value="NZ_LR698987.1"/>
</dbReference>
<dbReference type="InterPro" id="IPR036388">
    <property type="entry name" value="WH-like_DNA-bd_sf"/>
</dbReference>
<dbReference type="SMART" id="SM00862">
    <property type="entry name" value="Trans_reg_C"/>
    <property type="match status" value="1"/>
</dbReference>
<evidence type="ECO:0000256" key="2">
    <source>
        <dbReference type="PROSITE-ProRule" id="PRU01091"/>
    </source>
</evidence>
<dbReference type="EMBL" id="LS483470">
    <property type="protein sequence ID" value="SQI42544.1"/>
    <property type="molecule type" value="Genomic_DNA"/>
</dbReference>
<dbReference type="GO" id="GO:0006355">
    <property type="term" value="P:regulation of DNA-templated transcription"/>
    <property type="evidence" value="ECO:0007669"/>
    <property type="project" value="InterPro"/>
</dbReference>
<protein>
    <submittedName>
        <fullName evidence="5">DNA-binding transcriptional activator CadC</fullName>
    </submittedName>
</protein>
<organism evidence="5 6">
    <name type="scientific">Leminorella richardii</name>
    <dbReference type="NCBI Taxonomy" id="158841"/>
    <lineage>
        <taxon>Bacteria</taxon>
        <taxon>Pseudomonadati</taxon>
        <taxon>Pseudomonadota</taxon>
        <taxon>Gammaproteobacteria</taxon>
        <taxon>Enterobacterales</taxon>
        <taxon>Budviciaceae</taxon>
        <taxon>Leminorella</taxon>
    </lineage>
</organism>
<evidence type="ECO:0000256" key="1">
    <source>
        <dbReference type="ARBA" id="ARBA00023125"/>
    </source>
</evidence>
<reference evidence="5 6" key="1">
    <citation type="submission" date="2018-06" db="EMBL/GenBank/DDBJ databases">
        <authorList>
            <consortium name="Pathogen Informatics"/>
            <person name="Doyle S."/>
        </authorList>
    </citation>
    <scope>NUCLEOTIDE SEQUENCE [LARGE SCALE GENOMIC DNA]</scope>
    <source>
        <strain evidence="5 6">NCTC12151</strain>
    </source>
</reference>
<dbReference type="KEGG" id="lri:NCTC12151_02632"/>
<keyword evidence="6" id="KW-1185">Reference proteome</keyword>
<name>A0A2X4Y1C7_9GAMM</name>
<dbReference type="SUPFAM" id="SSF46894">
    <property type="entry name" value="C-terminal effector domain of the bipartite response regulators"/>
    <property type="match status" value="1"/>
</dbReference>
<feature type="transmembrane region" description="Helical" evidence="3">
    <location>
        <begin position="183"/>
        <end position="202"/>
    </location>
</feature>
<evidence type="ECO:0000313" key="6">
    <source>
        <dbReference type="Proteomes" id="UP000249005"/>
    </source>
</evidence>
<evidence type="ECO:0000256" key="3">
    <source>
        <dbReference type="SAM" id="Phobius"/>
    </source>
</evidence>
<keyword evidence="3" id="KW-1133">Transmembrane helix</keyword>
<keyword evidence="3" id="KW-0812">Transmembrane</keyword>
<feature type="domain" description="OmpR/PhoB-type" evidence="4">
    <location>
        <begin position="7"/>
        <end position="107"/>
    </location>
</feature>
<sequence>MNTDSTQVHYAINGWLLDSTTDSLIHQKTREIKRLGEFQFRLLMILSESPDTIFSRDRLNALVWEKRVIGQNSLPNAIHALRAALEDCGKNQKVIKTVPRKGYLLDKAYCIALTPETESSEPAVDGDITVVASPQLDSVELSNKPEETVNQPESDYLHNISLLQTDWVAPETIQKAASRKNRYYVSLLTLVFSALLLGAFLLPPPQAFSGIDTLKEEQECLRPDLRFNHSDVSPSSLAKILHLLKEA</sequence>
<dbReference type="InterPro" id="IPR001867">
    <property type="entry name" value="OmpR/PhoB-type_DNA-bd"/>
</dbReference>
<evidence type="ECO:0000313" key="5">
    <source>
        <dbReference type="EMBL" id="SQI42544.1"/>
    </source>
</evidence>
<evidence type="ECO:0000259" key="4">
    <source>
        <dbReference type="PROSITE" id="PS51755"/>
    </source>
</evidence>
<dbReference type="AlphaFoldDB" id="A0A2X4Y1C7"/>
<dbReference type="GO" id="GO:0003677">
    <property type="term" value="F:DNA binding"/>
    <property type="evidence" value="ECO:0007669"/>
    <property type="project" value="UniProtKB-UniRule"/>
</dbReference>
<dbReference type="Proteomes" id="UP000249005">
    <property type="component" value="Chromosome 1"/>
</dbReference>
<dbReference type="Gene3D" id="1.10.10.10">
    <property type="entry name" value="Winged helix-like DNA-binding domain superfamily/Winged helix DNA-binding domain"/>
    <property type="match status" value="1"/>
</dbReference>
<dbReference type="GO" id="GO:0000160">
    <property type="term" value="P:phosphorelay signal transduction system"/>
    <property type="evidence" value="ECO:0007669"/>
    <property type="project" value="InterPro"/>
</dbReference>
<dbReference type="InterPro" id="IPR016032">
    <property type="entry name" value="Sig_transdc_resp-reg_C-effctor"/>
</dbReference>
<gene>
    <name evidence="5" type="ORF">NCTC12151_02632</name>
</gene>
<feature type="DNA-binding region" description="OmpR/PhoB-type" evidence="2">
    <location>
        <begin position="7"/>
        <end position="107"/>
    </location>
</feature>
<dbReference type="Pfam" id="PF00486">
    <property type="entry name" value="Trans_reg_C"/>
    <property type="match status" value="1"/>
</dbReference>